<dbReference type="GeneID" id="30912017"/>
<dbReference type="RefSeq" id="XP_019917564.1">
    <property type="nucleotide sequence ID" value="XM_020062063.1"/>
</dbReference>
<evidence type="ECO:0000313" key="3">
    <source>
        <dbReference type="Proteomes" id="UP000092716"/>
    </source>
</evidence>
<evidence type="ECO:0000313" key="2">
    <source>
        <dbReference type="EMBL" id="ANQ10869.1"/>
    </source>
</evidence>
<dbReference type="AlphaFoldDB" id="A0A1B1E7Y0"/>
<dbReference type="Proteomes" id="UP000092716">
    <property type="component" value="Chromosome 14"/>
</dbReference>
<keyword evidence="3" id="KW-1185">Reference proteome</keyword>
<feature type="compositionally biased region" description="Basic and acidic residues" evidence="1">
    <location>
        <begin position="15"/>
        <end position="26"/>
    </location>
</feature>
<sequence>MAGESPPLKKKKLKGREAAHCKESRQNEANPMETNFLITQSKKKGNLEKYTYGKVWLYNKINSLYAHFNMLKMSIQRGDHREEKGKHPIMTMMRKKRDQAQRYTHEQKNHKTKKRTFADISNENNADAEKTEEKNHPTTFHHLEILKSLLCIYQFYTTDDNSGEMGLPPGGAHLVLLSTR</sequence>
<dbReference type="KEGG" id="pcot:PCOAH_00052830"/>
<gene>
    <name evidence="2" type="ORF">PCOAH_00052830</name>
</gene>
<protein>
    <submittedName>
        <fullName evidence="2">Uncharacterized protein</fullName>
    </submittedName>
</protein>
<feature type="region of interest" description="Disordered" evidence="1">
    <location>
        <begin position="1"/>
        <end position="33"/>
    </location>
</feature>
<name>A0A1B1E7Y0_9APIC</name>
<dbReference type="EMBL" id="CP016252">
    <property type="protein sequence ID" value="ANQ10869.1"/>
    <property type="molecule type" value="Genomic_DNA"/>
</dbReference>
<dbReference type="VEuPathDB" id="PlasmoDB:PCOAH_00052830"/>
<organism evidence="2 3">
    <name type="scientific">Plasmodium coatneyi</name>
    <dbReference type="NCBI Taxonomy" id="208452"/>
    <lineage>
        <taxon>Eukaryota</taxon>
        <taxon>Sar</taxon>
        <taxon>Alveolata</taxon>
        <taxon>Apicomplexa</taxon>
        <taxon>Aconoidasida</taxon>
        <taxon>Haemosporida</taxon>
        <taxon>Plasmodiidae</taxon>
        <taxon>Plasmodium</taxon>
    </lineage>
</organism>
<reference evidence="3" key="1">
    <citation type="submission" date="2016-06" db="EMBL/GenBank/DDBJ databases">
        <title>First high quality genome sequence of Plasmodium coatneyi using continuous long reads from single molecule, real-time sequencing.</title>
        <authorList>
            <person name="Chien J.-T."/>
            <person name="Pakala S.B."/>
            <person name="Geraldo J.A."/>
            <person name="Lapp S.A."/>
            <person name="Barnwell J.W."/>
            <person name="Kissinger J.C."/>
            <person name="Galinski M.R."/>
            <person name="Humphrey J.C."/>
        </authorList>
    </citation>
    <scope>NUCLEOTIDE SEQUENCE [LARGE SCALE GENOMIC DNA]</scope>
    <source>
        <strain evidence="3">Hackeri</strain>
    </source>
</reference>
<accession>A0A1B1E7Y0</accession>
<evidence type="ECO:0000256" key="1">
    <source>
        <dbReference type="SAM" id="MobiDB-lite"/>
    </source>
</evidence>
<proteinExistence type="predicted"/>